<evidence type="ECO:0000313" key="3">
    <source>
        <dbReference type="Proteomes" id="UP000238479"/>
    </source>
</evidence>
<sequence length="133" mass="15570">MVIEDLVREILLYGKQMSLGTINPHQVMKLGQVNHFNIRFIDIHMLWLVEIVCISYRQNKIVYIVYHRFEHCGAQSLWKVVPHYLRRVNDALKKVWVFRGGEGWFDRDGNSNVTAIFTVLIMVLVIHGAVNHV</sequence>
<accession>A0A2P6QBA7</accession>
<keyword evidence="1" id="KW-0472">Membrane</keyword>
<comment type="caution">
    <text evidence="2">The sequence shown here is derived from an EMBL/GenBank/DDBJ whole genome shotgun (WGS) entry which is preliminary data.</text>
</comment>
<dbReference type="GO" id="GO:0008964">
    <property type="term" value="F:phosphoenolpyruvate carboxylase activity"/>
    <property type="evidence" value="ECO:0007669"/>
    <property type="project" value="UniProtKB-EC"/>
</dbReference>
<dbReference type="AlphaFoldDB" id="A0A2P6QBA7"/>
<evidence type="ECO:0000313" key="2">
    <source>
        <dbReference type="EMBL" id="PRQ31468.1"/>
    </source>
</evidence>
<keyword evidence="1" id="KW-1133">Transmembrane helix</keyword>
<keyword evidence="1" id="KW-0812">Transmembrane</keyword>
<name>A0A2P6QBA7_ROSCH</name>
<keyword evidence="3" id="KW-1185">Reference proteome</keyword>
<dbReference type="Proteomes" id="UP000238479">
    <property type="component" value="Chromosome 5"/>
</dbReference>
<keyword evidence="2" id="KW-0456">Lyase</keyword>
<dbReference type="EMBL" id="PDCK01000043">
    <property type="protein sequence ID" value="PRQ31468.1"/>
    <property type="molecule type" value="Genomic_DNA"/>
</dbReference>
<proteinExistence type="predicted"/>
<protein>
    <submittedName>
        <fullName evidence="2">Putative phosphoenolpyruvate carboxylase</fullName>
        <ecNumber evidence="2">4.1.1.31</ecNumber>
    </submittedName>
</protein>
<dbReference type="Gramene" id="PRQ31468">
    <property type="protein sequence ID" value="PRQ31468"/>
    <property type="gene ID" value="RchiOBHm_Chr5g0035841"/>
</dbReference>
<evidence type="ECO:0000256" key="1">
    <source>
        <dbReference type="SAM" id="Phobius"/>
    </source>
</evidence>
<feature type="transmembrane region" description="Helical" evidence="1">
    <location>
        <begin position="113"/>
        <end position="130"/>
    </location>
</feature>
<dbReference type="EC" id="4.1.1.31" evidence="2"/>
<reference evidence="2 3" key="1">
    <citation type="journal article" date="2018" name="Nat. Genet.">
        <title>The Rosa genome provides new insights in the design of modern roses.</title>
        <authorList>
            <person name="Bendahmane M."/>
        </authorList>
    </citation>
    <scope>NUCLEOTIDE SEQUENCE [LARGE SCALE GENOMIC DNA]</scope>
    <source>
        <strain evidence="3">cv. Old Blush</strain>
    </source>
</reference>
<keyword evidence="2" id="KW-0670">Pyruvate</keyword>
<organism evidence="2 3">
    <name type="scientific">Rosa chinensis</name>
    <name type="common">China rose</name>
    <dbReference type="NCBI Taxonomy" id="74649"/>
    <lineage>
        <taxon>Eukaryota</taxon>
        <taxon>Viridiplantae</taxon>
        <taxon>Streptophyta</taxon>
        <taxon>Embryophyta</taxon>
        <taxon>Tracheophyta</taxon>
        <taxon>Spermatophyta</taxon>
        <taxon>Magnoliopsida</taxon>
        <taxon>eudicotyledons</taxon>
        <taxon>Gunneridae</taxon>
        <taxon>Pentapetalae</taxon>
        <taxon>rosids</taxon>
        <taxon>fabids</taxon>
        <taxon>Rosales</taxon>
        <taxon>Rosaceae</taxon>
        <taxon>Rosoideae</taxon>
        <taxon>Rosoideae incertae sedis</taxon>
        <taxon>Rosa</taxon>
    </lineage>
</organism>
<gene>
    <name evidence="2" type="ORF">RchiOBHm_Chr5g0035841</name>
</gene>